<evidence type="ECO:0000256" key="2">
    <source>
        <dbReference type="SAM" id="Phobius"/>
    </source>
</evidence>
<keyword evidence="2" id="KW-0472">Membrane</keyword>
<feature type="region of interest" description="Disordered" evidence="1">
    <location>
        <begin position="21"/>
        <end position="47"/>
    </location>
</feature>
<feature type="transmembrane region" description="Helical" evidence="2">
    <location>
        <begin position="83"/>
        <end position="101"/>
    </location>
</feature>
<dbReference type="Proteomes" id="UP000051952">
    <property type="component" value="Unassembled WGS sequence"/>
</dbReference>
<dbReference type="EMBL" id="CYKH01001850">
    <property type="protein sequence ID" value="CUI15167.1"/>
    <property type="molecule type" value="Genomic_DNA"/>
</dbReference>
<keyword evidence="2" id="KW-0812">Transmembrane</keyword>
<sequence>MLRFSQRSLALRLATIRLNAVPTPQSSSTSTSTAGSSSEEKPSQIPELKLDAATIEKLKIAEEIGEKAFEENTEILKKMMLRGLRALVIGIIGFVTFSVAMKRRRRLEEASKAVDDAEDPTLRYLEEMRSLGFDVDTLEEELEAEKKSKKKS</sequence>
<dbReference type="VEuPathDB" id="TriTrypDB:BSAL_27805"/>
<keyword evidence="4" id="KW-1185">Reference proteome</keyword>
<proteinExistence type="predicted"/>
<dbReference type="OrthoDB" id="267400at2759"/>
<feature type="compositionally biased region" description="Basic and acidic residues" evidence="1">
    <location>
        <begin position="38"/>
        <end position="47"/>
    </location>
</feature>
<organism evidence="3 4">
    <name type="scientific">Bodo saltans</name>
    <name type="common">Flagellated protozoan</name>
    <dbReference type="NCBI Taxonomy" id="75058"/>
    <lineage>
        <taxon>Eukaryota</taxon>
        <taxon>Discoba</taxon>
        <taxon>Euglenozoa</taxon>
        <taxon>Kinetoplastea</taxon>
        <taxon>Metakinetoplastina</taxon>
        <taxon>Eubodonida</taxon>
        <taxon>Bodonidae</taxon>
        <taxon>Bodo</taxon>
    </lineage>
</organism>
<feature type="compositionally biased region" description="Low complexity" evidence="1">
    <location>
        <begin position="26"/>
        <end position="37"/>
    </location>
</feature>
<evidence type="ECO:0000256" key="1">
    <source>
        <dbReference type="SAM" id="MobiDB-lite"/>
    </source>
</evidence>
<name>A0A0S4KNG6_BODSA</name>
<evidence type="ECO:0000313" key="4">
    <source>
        <dbReference type="Proteomes" id="UP000051952"/>
    </source>
</evidence>
<reference evidence="4" key="1">
    <citation type="submission" date="2015-09" db="EMBL/GenBank/DDBJ databases">
        <authorList>
            <consortium name="Pathogen Informatics"/>
        </authorList>
    </citation>
    <scope>NUCLEOTIDE SEQUENCE [LARGE SCALE GENOMIC DNA]</scope>
    <source>
        <strain evidence="4">Lake Konstanz</strain>
    </source>
</reference>
<gene>
    <name evidence="3" type="ORF">BSAL_27805</name>
</gene>
<dbReference type="OMA" id="CAIGMGA"/>
<accession>A0A0S4KNG6</accession>
<keyword evidence="2" id="KW-1133">Transmembrane helix</keyword>
<protein>
    <submittedName>
        <fullName evidence="3">Membrane-associated protein, putative</fullName>
    </submittedName>
</protein>
<dbReference type="AlphaFoldDB" id="A0A0S4KNG6"/>
<evidence type="ECO:0000313" key="3">
    <source>
        <dbReference type="EMBL" id="CUI15167.1"/>
    </source>
</evidence>